<dbReference type="EMBL" id="JAZIBG010000028">
    <property type="protein sequence ID" value="MEF7614936.1"/>
    <property type="molecule type" value="Genomic_DNA"/>
</dbReference>
<comment type="caution">
    <text evidence="4">The sequence shown here is derived from an EMBL/GenBank/DDBJ whole genome shotgun (WGS) entry which is preliminary data.</text>
</comment>
<dbReference type="RefSeq" id="WP_332290026.1">
    <property type="nucleotide sequence ID" value="NZ_JAZIBG010000028.1"/>
</dbReference>
<evidence type="ECO:0000313" key="4">
    <source>
        <dbReference type="EMBL" id="MEF7614936.1"/>
    </source>
</evidence>
<keyword evidence="1 2" id="KW-0732">Signal</keyword>
<keyword evidence="5" id="KW-1185">Reference proteome</keyword>
<organism evidence="4 5">
    <name type="scientific">Aquincola agrisoli</name>
    <dbReference type="NCBI Taxonomy" id="3119538"/>
    <lineage>
        <taxon>Bacteria</taxon>
        <taxon>Pseudomonadati</taxon>
        <taxon>Pseudomonadota</taxon>
        <taxon>Betaproteobacteria</taxon>
        <taxon>Burkholderiales</taxon>
        <taxon>Sphaerotilaceae</taxon>
        <taxon>Aquincola</taxon>
    </lineage>
</organism>
<dbReference type="PANTHER" id="PTHR35936">
    <property type="entry name" value="MEMBRANE-BOUND LYTIC MUREIN TRANSGLYCOSYLASE F"/>
    <property type="match status" value="1"/>
</dbReference>
<reference evidence="4 5" key="1">
    <citation type="submission" date="2024-02" db="EMBL/GenBank/DDBJ databases">
        <title>Genome sequence of Aquincola sp. MAHUQ-54.</title>
        <authorList>
            <person name="Huq M.A."/>
        </authorList>
    </citation>
    <scope>NUCLEOTIDE SEQUENCE [LARGE SCALE GENOMIC DNA]</scope>
    <source>
        <strain evidence="4 5">MAHUQ-54</strain>
    </source>
</reference>
<dbReference type="InterPro" id="IPR001638">
    <property type="entry name" value="Solute-binding_3/MltF_N"/>
</dbReference>
<dbReference type="Proteomes" id="UP001336250">
    <property type="component" value="Unassembled WGS sequence"/>
</dbReference>
<protein>
    <submittedName>
        <fullName evidence="4">Transporter substrate-binding domain-containing protein</fullName>
    </submittedName>
</protein>
<evidence type="ECO:0000256" key="2">
    <source>
        <dbReference type="SAM" id="SignalP"/>
    </source>
</evidence>
<evidence type="ECO:0000256" key="1">
    <source>
        <dbReference type="ARBA" id="ARBA00022729"/>
    </source>
</evidence>
<evidence type="ECO:0000259" key="3">
    <source>
        <dbReference type="SMART" id="SM00062"/>
    </source>
</evidence>
<feature type="chain" id="PRO_5043835818" evidence="2">
    <location>
        <begin position="38"/>
        <end position="266"/>
    </location>
</feature>
<name>A0AAW9Q565_9BURK</name>
<sequence>MPSPTTKRSRLVGSPSGWARMLALAVMLVAGPPQAQAGAETIVVYGSDQFPPVSYLAEGKAEGVFPAILARLEKETGDRYDIKLMPWARAYWMAEQGKGAVANISWNSEREKFLDFSVPIYPAEVVLVVKKGQEFPFTKLSDLHGKRIGAGLGSSYRDEVDQAIASGLIKVDRDPNQLSRLNKLLAGRVDAIFVGTGRPGVKAMVESAPQPQALEEQLVVLPRPVTVDPLYLAIPKSMNKKDALARLNAAYLKLRNSGQLDDLLPK</sequence>
<dbReference type="Gene3D" id="3.40.190.10">
    <property type="entry name" value="Periplasmic binding protein-like II"/>
    <property type="match status" value="2"/>
</dbReference>
<evidence type="ECO:0000313" key="5">
    <source>
        <dbReference type="Proteomes" id="UP001336250"/>
    </source>
</evidence>
<feature type="domain" description="Solute-binding protein family 3/N-terminal" evidence="3">
    <location>
        <begin position="41"/>
        <end position="262"/>
    </location>
</feature>
<proteinExistence type="predicted"/>
<dbReference type="SMART" id="SM00062">
    <property type="entry name" value="PBPb"/>
    <property type="match status" value="1"/>
</dbReference>
<accession>A0AAW9Q565</accession>
<feature type="signal peptide" evidence="2">
    <location>
        <begin position="1"/>
        <end position="37"/>
    </location>
</feature>
<dbReference type="Pfam" id="PF00497">
    <property type="entry name" value="SBP_bac_3"/>
    <property type="match status" value="1"/>
</dbReference>
<gene>
    <name evidence="4" type="ORF">V4F39_13515</name>
</gene>
<dbReference type="AlphaFoldDB" id="A0AAW9Q565"/>
<dbReference type="SUPFAM" id="SSF53850">
    <property type="entry name" value="Periplasmic binding protein-like II"/>
    <property type="match status" value="1"/>
</dbReference>
<dbReference type="PANTHER" id="PTHR35936:SF25">
    <property type="entry name" value="ABC TRANSPORTER SUBSTRATE-BINDING PROTEIN"/>
    <property type="match status" value="1"/>
</dbReference>